<keyword evidence="4" id="KW-1185">Reference proteome</keyword>
<comment type="caution">
    <text evidence="3">The sequence shown here is derived from an EMBL/GenBank/DDBJ whole genome shotgun (WGS) entry which is preliminary data.</text>
</comment>
<organism evidence="3 4">
    <name type="scientific">Ancylostoma ceylanicum</name>
    <dbReference type="NCBI Taxonomy" id="53326"/>
    <lineage>
        <taxon>Eukaryota</taxon>
        <taxon>Metazoa</taxon>
        <taxon>Ecdysozoa</taxon>
        <taxon>Nematoda</taxon>
        <taxon>Chromadorea</taxon>
        <taxon>Rhabditida</taxon>
        <taxon>Rhabditina</taxon>
        <taxon>Rhabditomorpha</taxon>
        <taxon>Strongyloidea</taxon>
        <taxon>Ancylostomatidae</taxon>
        <taxon>Ancylostomatinae</taxon>
        <taxon>Ancylostoma</taxon>
    </lineage>
</organism>
<dbReference type="Pfam" id="PF01682">
    <property type="entry name" value="DB"/>
    <property type="match status" value="1"/>
</dbReference>
<feature type="signal peptide" evidence="1">
    <location>
        <begin position="1"/>
        <end position="17"/>
    </location>
</feature>
<dbReference type="Proteomes" id="UP000024635">
    <property type="component" value="Unassembled WGS sequence"/>
</dbReference>
<keyword evidence="1" id="KW-0732">Signal</keyword>
<evidence type="ECO:0000313" key="3">
    <source>
        <dbReference type="EMBL" id="EYB96229.1"/>
    </source>
</evidence>
<evidence type="ECO:0000313" key="4">
    <source>
        <dbReference type="Proteomes" id="UP000024635"/>
    </source>
</evidence>
<sequence length="192" mass="20822">MLFPVVLLFSVLHVVTSTLSAVELKAICPEERAVCAGKAARGDCFGASLKAGVLQKECKCSCDAVHHDRIQKCCLAVGESEMKFCLPLCRYNTTSEELGSSLGLKCLSQLTTWAYCAADATDQTSCCSRRGVTSECLSFCKGDVPTCDTQSILNYQPCTQHMAAIVQCQKEGLGPKPKYDPNWSSVCEWEGK</sequence>
<dbReference type="InterPro" id="IPR002602">
    <property type="entry name" value="DB"/>
</dbReference>
<proteinExistence type="predicted"/>
<dbReference type="AlphaFoldDB" id="A0A016T0X8"/>
<name>A0A016T0X8_9BILA</name>
<gene>
    <name evidence="3" type="primary">Acey_s0152.g2872</name>
    <name evidence="3" type="ORF">Y032_0152g2872</name>
</gene>
<dbReference type="OrthoDB" id="5843172at2759"/>
<feature type="domain" description="Domain of unknown function DB" evidence="2">
    <location>
        <begin position="73"/>
        <end position="168"/>
    </location>
</feature>
<accession>A0A016T0X8</accession>
<evidence type="ECO:0000259" key="2">
    <source>
        <dbReference type="Pfam" id="PF01682"/>
    </source>
</evidence>
<protein>
    <recommendedName>
        <fullName evidence="2">Domain of unknown function DB domain-containing protein</fullName>
    </recommendedName>
</protein>
<reference evidence="4" key="1">
    <citation type="journal article" date="2015" name="Nat. Genet.">
        <title>The genome and transcriptome of the zoonotic hookworm Ancylostoma ceylanicum identify infection-specific gene families.</title>
        <authorList>
            <person name="Schwarz E.M."/>
            <person name="Hu Y."/>
            <person name="Antoshechkin I."/>
            <person name="Miller M.M."/>
            <person name="Sternberg P.W."/>
            <person name="Aroian R.V."/>
        </authorList>
    </citation>
    <scope>NUCLEOTIDE SEQUENCE</scope>
    <source>
        <strain evidence="4">HY135</strain>
    </source>
</reference>
<evidence type="ECO:0000256" key="1">
    <source>
        <dbReference type="SAM" id="SignalP"/>
    </source>
</evidence>
<feature type="chain" id="PRO_5001487060" description="Domain of unknown function DB domain-containing protein" evidence="1">
    <location>
        <begin position="18"/>
        <end position="192"/>
    </location>
</feature>
<dbReference type="EMBL" id="JARK01001488">
    <property type="protein sequence ID" value="EYB96229.1"/>
    <property type="molecule type" value="Genomic_DNA"/>
</dbReference>